<proteinExistence type="predicted"/>
<keyword evidence="3" id="KW-1185">Reference proteome</keyword>
<evidence type="ECO:0000313" key="3">
    <source>
        <dbReference type="Proteomes" id="UP000602395"/>
    </source>
</evidence>
<gene>
    <name evidence="2" type="ORF">IDF66_23020</name>
</gene>
<dbReference type="Proteomes" id="UP000602395">
    <property type="component" value="Unassembled WGS sequence"/>
</dbReference>
<dbReference type="RefSeq" id="WP_190268781.1">
    <property type="nucleotide sequence ID" value="NZ_BAABAD010000005.1"/>
</dbReference>
<dbReference type="EMBL" id="JACWMS010000006">
    <property type="protein sequence ID" value="MBD1322462.1"/>
    <property type="molecule type" value="Genomic_DNA"/>
</dbReference>
<sequence length="156" mass="18065">MQPSDLDQWLDSQRIVRLVTTYFRLLDEQDFDEWRFHEIFHDDATIVRPDGSETIGPHHIAASHARNFARFESSQHLLTGHDVQVTGDIADLRFNLVAIHLWKDRPEAADLNDRAFTAGGVVTARLTRLPEGWRITQLQNRVVWRTGYFGDMKPSQ</sequence>
<dbReference type="InterPro" id="IPR032710">
    <property type="entry name" value="NTF2-like_dom_sf"/>
</dbReference>
<evidence type="ECO:0000313" key="2">
    <source>
        <dbReference type="EMBL" id="MBD1322462.1"/>
    </source>
</evidence>
<evidence type="ECO:0000259" key="1">
    <source>
        <dbReference type="Pfam" id="PF13577"/>
    </source>
</evidence>
<comment type="caution">
    <text evidence="2">The sequence shown here is derived from an EMBL/GenBank/DDBJ whole genome shotgun (WGS) entry which is preliminary data.</text>
</comment>
<dbReference type="InterPro" id="IPR037401">
    <property type="entry name" value="SnoaL-like"/>
</dbReference>
<dbReference type="Pfam" id="PF13577">
    <property type="entry name" value="SnoaL_4"/>
    <property type="match status" value="1"/>
</dbReference>
<protein>
    <submittedName>
        <fullName evidence="2">Nuclear transport factor 2 family protein</fullName>
    </submittedName>
</protein>
<feature type="domain" description="SnoaL-like" evidence="1">
    <location>
        <begin position="10"/>
        <end position="138"/>
    </location>
</feature>
<name>A0ABR7WI74_9ACTN</name>
<dbReference type="SUPFAM" id="SSF54427">
    <property type="entry name" value="NTF2-like"/>
    <property type="match status" value="1"/>
</dbReference>
<organism evidence="2 3">
    <name type="scientific">Gordonia hankookensis</name>
    <dbReference type="NCBI Taxonomy" id="589403"/>
    <lineage>
        <taxon>Bacteria</taxon>
        <taxon>Bacillati</taxon>
        <taxon>Actinomycetota</taxon>
        <taxon>Actinomycetes</taxon>
        <taxon>Mycobacteriales</taxon>
        <taxon>Gordoniaceae</taxon>
        <taxon>Gordonia</taxon>
    </lineage>
</organism>
<accession>A0ABR7WI74</accession>
<dbReference type="Gene3D" id="3.10.450.50">
    <property type="match status" value="1"/>
</dbReference>
<reference evidence="2 3" key="1">
    <citation type="submission" date="2020-09" db="EMBL/GenBank/DDBJ databases">
        <title>Novel species in genus Gordonia.</title>
        <authorList>
            <person name="Zhang G."/>
        </authorList>
    </citation>
    <scope>NUCLEOTIDE SEQUENCE [LARGE SCALE GENOMIC DNA]</scope>
    <source>
        <strain evidence="2 3">ON-33</strain>
    </source>
</reference>